<accession>A0A418Q9E1</accession>
<dbReference type="RefSeq" id="WP_052337686.1">
    <property type="nucleotide sequence ID" value="NZ_CBCRUA010000002.1"/>
</dbReference>
<dbReference type="EMBL" id="QXJK01000002">
    <property type="protein sequence ID" value="RIX36306.1"/>
    <property type="molecule type" value="Genomic_DNA"/>
</dbReference>
<dbReference type="PANTHER" id="PTHR30429:SF3">
    <property type="entry name" value="LIPOPROTEIN"/>
    <property type="match status" value="1"/>
</dbReference>
<dbReference type="STRING" id="1451189.CFAL_10990"/>
<keyword evidence="8" id="KW-1185">Reference proteome</keyword>
<organism evidence="7 8">
    <name type="scientific">Corynebacterium falsenii</name>
    <dbReference type="NCBI Taxonomy" id="108486"/>
    <lineage>
        <taxon>Bacteria</taxon>
        <taxon>Bacillati</taxon>
        <taxon>Actinomycetota</taxon>
        <taxon>Actinomycetes</taxon>
        <taxon>Mycobacteriales</taxon>
        <taxon>Corynebacteriaceae</taxon>
        <taxon>Corynebacterium</taxon>
    </lineage>
</organism>
<evidence type="ECO:0000256" key="5">
    <source>
        <dbReference type="ARBA" id="ARBA00023139"/>
    </source>
</evidence>
<evidence type="ECO:0000256" key="6">
    <source>
        <dbReference type="ARBA" id="ARBA00023288"/>
    </source>
</evidence>
<dbReference type="Proteomes" id="UP000285278">
    <property type="component" value="Unassembled WGS sequence"/>
</dbReference>
<keyword evidence="4" id="KW-0472">Membrane</keyword>
<sequence length="280" mass="30265">MVAATGLSIAACGQGSDDGGVVKIGATEPEQKQWEAFKEEVKKLDFPVEVVSFSDYNTPNQALLDGSIDVNNFQHMLFLAQQNTGSGSNLVPIGATQIYTLGVYYKGRNDLDSVAKAGEVAIPNDVTNQGRAIHVLSQAGLLKLKDNNILVPTPADIDESASKVKVVPVDAAQTSMSYLDGKPAVINNTFLTRAGIDPKSVIFHDDPNSPESKPYINGFVTTEDRKDDPKLQKLVEVWHSEPVQKGLAEETNGTAVPVRMSGPELNEVLQDTEKKMKEQN</sequence>
<protein>
    <submittedName>
        <fullName evidence="7">Methionine ABC transporter substrate-binding protein</fullName>
    </submittedName>
</protein>
<dbReference type="PANTHER" id="PTHR30429">
    <property type="entry name" value="D-METHIONINE-BINDING LIPOPROTEIN METQ"/>
    <property type="match status" value="1"/>
</dbReference>
<comment type="caution">
    <text evidence="7">The sequence shown here is derived from an EMBL/GenBank/DDBJ whole genome shotgun (WGS) entry which is preliminary data.</text>
</comment>
<dbReference type="SUPFAM" id="SSF53850">
    <property type="entry name" value="Periplasmic binding protein-like II"/>
    <property type="match status" value="1"/>
</dbReference>
<comment type="subcellular location">
    <subcellularLocation>
        <location evidence="1">Membrane</location>
        <topology evidence="1">Lipid-anchor</topology>
    </subcellularLocation>
</comment>
<proteinExistence type="inferred from homology"/>
<keyword evidence="5" id="KW-0564">Palmitate</keyword>
<name>A0A418Q9E1_9CORY</name>
<dbReference type="GO" id="GO:0016020">
    <property type="term" value="C:membrane"/>
    <property type="evidence" value="ECO:0007669"/>
    <property type="project" value="UniProtKB-SubCell"/>
</dbReference>
<evidence type="ECO:0000256" key="4">
    <source>
        <dbReference type="ARBA" id="ARBA00023136"/>
    </source>
</evidence>
<dbReference type="Pfam" id="PF03180">
    <property type="entry name" value="Lipoprotein_9"/>
    <property type="match status" value="1"/>
</dbReference>
<keyword evidence="6" id="KW-0449">Lipoprotein</keyword>
<dbReference type="InterPro" id="IPR004872">
    <property type="entry name" value="Lipoprotein_NlpA"/>
</dbReference>
<evidence type="ECO:0000256" key="1">
    <source>
        <dbReference type="ARBA" id="ARBA00004635"/>
    </source>
</evidence>
<reference evidence="7 8" key="1">
    <citation type="submission" date="2018-09" db="EMBL/GenBank/DDBJ databases">
        <title>Optimization and identification of Corynebacterium falsenii FN1-14 from fish paste.</title>
        <authorList>
            <person name="Daroonpunt R."/>
            <person name="Tanasupawat S."/>
        </authorList>
    </citation>
    <scope>NUCLEOTIDE SEQUENCE [LARGE SCALE GENOMIC DNA]</scope>
    <source>
        <strain evidence="7 8">FN1-14</strain>
    </source>
</reference>
<dbReference type="Gene3D" id="3.40.190.10">
    <property type="entry name" value="Periplasmic binding protein-like II"/>
    <property type="match status" value="2"/>
</dbReference>
<dbReference type="AlphaFoldDB" id="A0A418Q9E1"/>
<evidence type="ECO:0000313" key="8">
    <source>
        <dbReference type="Proteomes" id="UP000285278"/>
    </source>
</evidence>
<keyword evidence="3" id="KW-0732">Signal</keyword>
<evidence type="ECO:0000256" key="2">
    <source>
        <dbReference type="ARBA" id="ARBA00008973"/>
    </source>
</evidence>
<evidence type="ECO:0000256" key="3">
    <source>
        <dbReference type="ARBA" id="ARBA00022729"/>
    </source>
</evidence>
<evidence type="ECO:0000313" key="7">
    <source>
        <dbReference type="EMBL" id="RIX36306.1"/>
    </source>
</evidence>
<dbReference type="OrthoDB" id="9812878at2"/>
<gene>
    <name evidence="7" type="ORF">D3M95_03360</name>
</gene>
<comment type="similarity">
    <text evidence="2">Belongs to the NlpA lipoprotein family.</text>
</comment>